<feature type="domain" description="Enoyl reductase (ER)" evidence="3">
    <location>
        <begin position="31"/>
        <end position="325"/>
    </location>
</feature>
<keyword evidence="1" id="KW-0560">Oxidoreductase</keyword>
<dbReference type="Proteomes" id="UP000183487">
    <property type="component" value="Unassembled WGS sequence"/>
</dbReference>
<dbReference type="InterPro" id="IPR020843">
    <property type="entry name" value="ER"/>
</dbReference>
<dbReference type="Pfam" id="PF00107">
    <property type="entry name" value="ADH_zinc_N"/>
    <property type="match status" value="1"/>
</dbReference>
<dbReference type="PANTHER" id="PTHR43401:SF3">
    <property type="entry name" value="L-GALACTONATE-5-DEHYDROGENASE"/>
    <property type="match status" value="1"/>
</dbReference>
<feature type="region of interest" description="Disordered" evidence="2">
    <location>
        <begin position="1"/>
        <end position="22"/>
    </location>
</feature>
<dbReference type="Pfam" id="PF08240">
    <property type="entry name" value="ADH_N"/>
    <property type="match status" value="1"/>
</dbReference>
<evidence type="ECO:0000259" key="3">
    <source>
        <dbReference type="SMART" id="SM00829"/>
    </source>
</evidence>
<dbReference type="GO" id="GO:0016491">
    <property type="term" value="F:oxidoreductase activity"/>
    <property type="evidence" value="ECO:0007669"/>
    <property type="project" value="UniProtKB-KW"/>
</dbReference>
<reference evidence="5" key="1">
    <citation type="submission" date="2016-10" db="EMBL/GenBank/DDBJ databases">
        <authorList>
            <person name="Varghese N."/>
        </authorList>
    </citation>
    <scope>NUCLEOTIDE SEQUENCE [LARGE SCALE GENOMIC DNA]</scope>
    <source>
        <strain evidence="5">GAS106B</strain>
    </source>
</reference>
<dbReference type="AlphaFoldDB" id="A0A1H1H6X8"/>
<dbReference type="SMART" id="SM00829">
    <property type="entry name" value="PKS_ER"/>
    <property type="match status" value="1"/>
</dbReference>
<evidence type="ECO:0000256" key="2">
    <source>
        <dbReference type="SAM" id="MobiDB-lite"/>
    </source>
</evidence>
<keyword evidence="5" id="KW-1185">Reference proteome</keyword>
<accession>A0A1H1H6X8</accession>
<name>A0A1H1H6X8_9BURK</name>
<dbReference type="InterPro" id="IPR011032">
    <property type="entry name" value="GroES-like_sf"/>
</dbReference>
<dbReference type="InterPro" id="IPR013149">
    <property type="entry name" value="ADH-like_C"/>
</dbReference>
<evidence type="ECO:0000313" key="5">
    <source>
        <dbReference type="Proteomes" id="UP000183487"/>
    </source>
</evidence>
<dbReference type="InterPro" id="IPR013154">
    <property type="entry name" value="ADH-like_N"/>
</dbReference>
<dbReference type="InterPro" id="IPR036291">
    <property type="entry name" value="NAD(P)-bd_dom_sf"/>
</dbReference>
<protein>
    <submittedName>
        <fullName evidence="4">2-desacetyl-2-hydroxyethyl bacteriochlorophyllide A dehydrogenase</fullName>
    </submittedName>
</protein>
<dbReference type="PANTHER" id="PTHR43401">
    <property type="entry name" value="L-THREONINE 3-DEHYDROGENASE"/>
    <property type="match status" value="1"/>
</dbReference>
<dbReference type="SUPFAM" id="SSF50129">
    <property type="entry name" value="GroES-like"/>
    <property type="match status" value="1"/>
</dbReference>
<gene>
    <name evidence="4" type="ORF">SAMN05443245_3592</name>
</gene>
<evidence type="ECO:0000256" key="1">
    <source>
        <dbReference type="ARBA" id="ARBA00023002"/>
    </source>
</evidence>
<feature type="compositionally biased region" description="Polar residues" evidence="2">
    <location>
        <begin position="7"/>
        <end position="22"/>
    </location>
</feature>
<dbReference type="SUPFAM" id="SSF51735">
    <property type="entry name" value="NAD(P)-binding Rossmann-fold domains"/>
    <property type="match status" value="1"/>
</dbReference>
<dbReference type="CDD" id="cd08261">
    <property type="entry name" value="Zn_ADH7"/>
    <property type="match status" value="1"/>
</dbReference>
<dbReference type="InterPro" id="IPR050129">
    <property type="entry name" value="Zn_alcohol_dh"/>
</dbReference>
<organism evidence="4 5">
    <name type="scientific">Paraburkholderia fungorum</name>
    <dbReference type="NCBI Taxonomy" id="134537"/>
    <lineage>
        <taxon>Bacteria</taxon>
        <taxon>Pseudomonadati</taxon>
        <taxon>Pseudomonadota</taxon>
        <taxon>Betaproteobacteria</taxon>
        <taxon>Burkholderiales</taxon>
        <taxon>Burkholderiaceae</taxon>
        <taxon>Paraburkholderia</taxon>
    </lineage>
</organism>
<proteinExistence type="predicted"/>
<sequence>MRRTAVSVASTASTPRPQPQSMKTVICEQPGRLAVAERAMPSAGPDDVLIRIKRVGVCGTDLHIFTGNQPYLAYPRVMGHELAGIVEAAPEGARVKAGDQVYVMPYLSCGHCIACRKGKSNCCMNIRVLGVHTDGGMAEYLAVPQDFVFSAAGVTLDEAAMIEFLAIGAHAVRRADVQSGERVLVVGAGPIGMAAIIFAKLRGAEVSVLDGRSDRLAVCANALHADHTVLLDTTAAGTDAAQLASLTNNEFFDAVFDATGNVKAMERGLQFVAHGGKYILISIVSDRISFADPEFHKRETTLLASRNATVADFETVLDAMRAGKIPTAALNTHVLELGNLPAEFPRLLDPEAGVIKALVAC</sequence>
<dbReference type="EMBL" id="FNKP01000002">
    <property type="protein sequence ID" value="SDR21207.1"/>
    <property type="molecule type" value="Genomic_DNA"/>
</dbReference>
<dbReference type="Gene3D" id="3.40.50.720">
    <property type="entry name" value="NAD(P)-binding Rossmann-like Domain"/>
    <property type="match status" value="1"/>
</dbReference>
<evidence type="ECO:0000313" key="4">
    <source>
        <dbReference type="EMBL" id="SDR21207.1"/>
    </source>
</evidence>
<dbReference type="Gene3D" id="3.90.180.10">
    <property type="entry name" value="Medium-chain alcohol dehydrogenases, catalytic domain"/>
    <property type="match status" value="1"/>
</dbReference>